<sequence length="182" mass="19523">MYGWLTVVAVAAGAAALAVTAYAAWELASFRRRTPQKGRKGGFIAFRIPKESEHVVVWTWADWIALGLAALGGLFLLADAVAVVRDRDAYPFYHLGYLLSGFVYVAVAVLFLTVRLAALFGLVRAGRQPEPAGRQPGVREPVDGGEESSGDGQDGRPSGRSLSGEPAARQHESEPNRADQSE</sequence>
<dbReference type="Proteomes" id="UP000243688">
    <property type="component" value="Unassembled WGS sequence"/>
</dbReference>
<keyword evidence="2" id="KW-0472">Membrane</keyword>
<dbReference type="EMBL" id="MOXJ01000002">
    <property type="protein sequence ID" value="PDO11528.1"/>
    <property type="molecule type" value="Genomic_DNA"/>
</dbReference>
<evidence type="ECO:0000313" key="4">
    <source>
        <dbReference type="Proteomes" id="UP000243688"/>
    </source>
</evidence>
<evidence type="ECO:0000313" key="3">
    <source>
        <dbReference type="EMBL" id="PDO11528.1"/>
    </source>
</evidence>
<feature type="compositionally biased region" description="Basic and acidic residues" evidence="1">
    <location>
        <begin position="168"/>
        <end position="182"/>
    </location>
</feature>
<organism evidence="3 4">
    <name type="scientific">Candidatus Reconcilbacillus cellulovorans</name>
    <dbReference type="NCBI Taxonomy" id="1906605"/>
    <lineage>
        <taxon>Bacteria</taxon>
        <taxon>Bacillati</taxon>
        <taxon>Bacillota</taxon>
        <taxon>Bacilli</taxon>
        <taxon>Bacillales</taxon>
        <taxon>Paenibacillaceae</taxon>
        <taxon>Candidatus Reconcilbacillus</taxon>
    </lineage>
</organism>
<protein>
    <submittedName>
        <fullName evidence="3">Uncharacterized protein</fullName>
    </submittedName>
</protein>
<feature type="transmembrane region" description="Helical" evidence="2">
    <location>
        <begin position="96"/>
        <end position="123"/>
    </location>
</feature>
<evidence type="ECO:0000256" key="2">
    <source>
        <dbReference type="SAM" id="Phobius"/>
    </source>
</evidence>
<evidence type="ECO:0000256" key="1">
    <source>
        <dbReference type="SAM" id="MobiDB-lite"/>
    </source>
</evidence>
<feature type="region of interest" description="Disordered" evidence="1">
    <location>
        <begin position="129"/>
        <end position="182"/>
    </location>
</feature>
<reference evidence="3 4" key="1">
    <citation type="submission" date="2016-12" db="EMBL/GenBank/DDBJ databases">
        <title>Candidatus Reconcilibacillus cellulovorans genome.</title>
        <authorList>
            <person name="Kolinko S."/>
            <person name="Wu Y.-W."/>
            <person name="Tachea F."/>
            <person name="Denzel E."/>
            <person name="Hiras J."/>
            <person name="Baecker N."/>
            <person name="Chan L.J."/>
            <person name="Eichorst S.A."/>
            <person name="Frey D."/>
            <person name="Adams P.D."/>
            <person name="Pray T."/>
            <person name="Tanjore D."/>
            <person name="Petzold C.J."/>
            <person name="Gladden J.M."/>
            <person name="Simmons B.A."/>
            <person name="Singer S.W."/>
        </authorList>
    </citation>
    <scope>NUCLEOTIDE SEQUENCE [LARGE SCALE GENOMIC DNA]</scope>
    <source>
        <strain evidence="3">JTherm</strain>
    </source>
</reference>
<dbReference type="AlphaFoldDB" id="A0A2A6E2J4"/>
<feature type="transmembrane region" description="Helical" evidence="2">
    <location>
        <begin position="63"/>
        <end position="84"/>
    </location>
</feature>
<accession>A0A2A6E2J4</accession>
<comment type="caution">
    <text evidence="3">The sequence shown here is derived from an EMBL/GenBank/DDBJ whole genome shotgun (WGS) entry which is preliminary data.</text>
</comment>
<keyword evidence="2" id="KW-0812">Transmembrane</keyword>
<proteinExistence type="predicted"/>
<name>A0A2A6E2J4_9BACL</name>
<keyword evidence="2" id="KW-1133">Transmembrane helix</keyword>
<gene>
    <name evidence="3" type="ORF">BLM47_02050</name>
</gene>